<dbReference type="Proteomes" id="UP000217216">
    <property type="component" value="Chromosome"/>
</dbReference>
<dbReference type="GO" id="GO:0032259">
    <property type="term" value="P:methylation"/>
    <property type="evidence" value="ECO:0007669"/>
    <property type="project" value="UniProtKB-KW"/>
</dbReference>
<gene>
    <name evidence="1" type="ORF">A1s21155_06300</name>
</gene>
<name>A0AAC9YWG0_9ACTN</name>
<dbReference type="AlphaFoldDB" id="A0AAC9YWG0"/>
<dbReference type="CDD" id="cd02440">
    <property type="entry name" value="AdoMet_MTases"/>
    <property type="match status" value="1"/>
</dbReference>
<dbReference type="InterPro" id="IPR029063">
    <property type="entry name" value="SAM-dependent_MTases_sf"/>
</dbReference>
<dbReference type="EMBL" id="CP016770">
    <property type="protein sequence ID" value="ASY12539.1"/>
    <property type="molecule type" value="Genomic_DNA"/>
</dbReference>
<dbReference type="KEGG" id="plak:A1s21155_06300"/>
<sequence length="253" mass="28836">MISSRTLIYSIVNRVFRHEESIAIAGEQKVLFTSLNLNRDLGLSRLNDLCKEMFGREYSEHNGMWSEHLVFLSALSISNVPIKRILEIGTFKGETTSIISKLFPSSEIVSVDLSHEEIRNNGTYSYAISEIQDQTQRRALGDVEFLELNSVNLLGFEKTFDLIWVDGYHLAPTVIIDIANSVRMLRKGGIALCDDVYFEKSWLERDSDLSSKQVLDLLTDCGMISQKFIYKRLGKKFNNRIVRSKMLGVAIKN</sequence>
<dbReference type="GO" id="GO:0008168">
    <property type="term" value="F:methyltransferase activity"/>
    <property type="evidence" value="ECO:0007669"/>
    <property type="project" value="UniProtKB-KW"/>
</dbReference>
<dbReference type="GeneID" id="300657775"/>
<keyword evidence="1" id="KW-0808">Transferase</keyword>
<dbReference type="SUPFAM" id="SSF53335">
    <property type="entry name" value="S-adenosyl-L-methionine-dependent methyltransferases"/>
    <property type="match status" value="1"/>
</dbReference>
<reference evidence="1 2" key="1">
    <citation type="submission" date="2016-07" db="EMBL/GenBank/DDBJ databases">
        <title>High microdiversification within the ubiquitous acI lineage of Actinobacteria.</title>
        <authorList>
            <person name="Neuenschwander S.M."/>
            <person name="Salcher M."/>
            <person name="Ghai R."/>
            <person name="Pernthaler J."/>
        </authorList>
    </citation>
    <scope>NUCLEOTIDE SEQUENCE [LARGE SCALE GENOMIC DNA]</scope>
    <source>
        <strain evidence="1">MMS-21-155</strain>
    </source>
</reference>
<accession>A0AAC9YWG0</accession>
<dbReference type="Gene3D" id="3.40.50.150">
    <property type="entry name" value="Vaccinia Virus protein VP39"/>
    <property type="match status" value="1"/>
</dbReference>
<keyword evidence="2" id="KW-1185">Reference proteome</keyword>
<proteinExistence type="predicted"/>
<protein>
    <submittedName>
        <fullName evidence="1">Methyltransferase</fullName>
    </submittedName>
</protein>
<dbReference type="Pfam" id="PF13578">
    <property type="entry name" value="Methyltransf_24"/>
    <property type="match status" value="1"/>
</dbReference>
<organism evidence="1 2">
    <name type="scientific">Candidatus Planktophila dulcis</name>
    <dbReference type="NCBI Taxonomy" id="1884914"/>
    <lineage>
        <taxon>Bacteria</taxon>
        <taxon>Bacillati</taxon>
        <taxon>Actinomycetota</taxon>
        <taxon>Actinomycetes</taxon>
        <taxon>Candidatus Nanopelagicales</taxon>
        <taxon>Candidatus Nanopelagicaceae</taxon>
        <taxon>Candidatus Planktophila</taxon>
    </lineage>
</organism>
<dbReference type="RefSeq" id="WP_095696477.1">
    <property type="nucleotide sequence ID" value="NZ_CP016770.1"/>
</dbReference>
<keyword evidence="1" id="KW-0489">Methyltransferase</keyword>
<evidence type="ECO:0000313" key="2">
    <source>
        <dbReference type="Proteomes" id="UP000217216"/>
    </source>
</evidence>
<evidence type="ECO:0000313" key="1">
    <source>
        <dbReference type="EMBL" id="ASY12539.1"/>
    </source>
</evidence>